<dbReference type="Proteomes" id="UP000620124">
    <property type="component" value="Unassembled WGS sequence"/>
</dbReference>
<keyword evidence="1 3" id="KW-0853">WD repeat</keyword>
<gene>
    <name evidence="4" type="ORF">MVEN_01258700</name>
</gene>
<evidence type="ECO:0000256" key="2">
    <source>
        <dbReference type="ARBA" id="ARBA00022737"/>
    </source>
</evidence>
<comment type="caution">
    <text evidence="4">The sequence shown here is derived from an EMBL/GenBank/DDBJ whole genome shotgun (WGS) entry which is preliminary data.</text>
</comment>
<dbReference type="PROSITE" id="PS50082">
    <property type="entry name" value="WD_REPEATS_2"/>
    <property type="match status" value="1"/>
</dbReference>
<dbReference type="SUPFAM" id="SSF50978">
    <property type="entry name" value="WD40 repeat-like"/>
    <property type="match status" value="1"/>
</dbReference>
<sequence>MPTKEAVDDACVVTVRDRSVVILGHSRDDQQLSLIDITKTGNNAASALDLKRPWNPAKKGGTSAVAPMMQPSMFASGGYDHGVHLWTINDDLSSATPQATTIKHNSQIQSLLAIRDTSHKLVSAGADCSVHIWDLSSERVVNTLKTSNSVYHVHSTTSLSPFCSLLEVAHREQQFEVRDHRYVPTIPVQRFGYTTLQVHGRFIKGKSALLFAYKRSYATGSSLSNYFASGDRVGYVRLWDLRNVEKPCAEVRTFFRLTNQFINGIQVECFDGLKISHLVFQSSRLLACAENNQIRLVKYDQSI</sequence>
<dbReference type="InterPro" id="IPR036322">
    <property type="entry name" value="WD40_repeat_dom_sf"/>
</dbReference>
<organism evidence="4 5">
    <name type="scientific">Mycena venus</name>
    <dbReference type="NCBI Taxonomy" id="2733690"/>
    <lineage>
        <taxon>Eukaryota</taxon>
        <taxon>Fungi</taxon>
        <taxon>Dikarya</taxon>
        <taxon>Basidiomycota</taxon>
        <taxon>Agaricomycotina</taxon>
        <taxon>Agaricomycetes</taxon>
        <taxon>Agaricomycetidae</taxon>
        <taxon>Agaricales</taxon>
        <taxon>Marasmiineae</taxon>
        <taxon>Mycenaceae</taxon>
        <taxon>Mycena</taxon>
    </lineage>
</organism>
<evidence type="ECO:0000256" key="3">
    <source>
        <dbReference type="PROSITE-ProRule" id="PRU00221"/>
    </source>
</evidence>
<keyword evidence="5" id="KW-1185">Reference proteome</keyword>
<evidence type="ECO:0000313" key="4">
    <source>
        <dbReference type="EMBL" id="KAF7352914.1"/>
    </source>
</evidence>
<keyword evidence="2" id="KW-0677">Repeat</keyword>
<dbReference type="InterPro" id="IPR019775">
    <property type="entry name" value="WD40_repeat_CS"/>
</dbReference>
<protein>
    <submittedName>
        <fullName evidence="4">WD-REPEATS-REGION domain-containing protein</fullName>
    </submittedName>
</protein>
<dbReference type="PANTHER" id="PTHR22847:SF637">
    <property type="entry name" value="WD REPEAT DOMAIN 5B"/>
    <property type="match status" value="1"/>
</dbReference>
<dbReference type="SMART" id="SM00320">
    <property type="entry name" value="WD40"/>
    <property type="match status" value="2"/>
</dbReference>
<dbReference type="AlphaFoldDB" id="A0A8H7CWC2"/>
<proteinExistence type="predicted"/>
<dbReference type="PROSITE" id="PS00678">
    <property type="entry name" value="WD_REPEATS_1"/>
    <property type="match status" value="1"/>
</dbReference>
<dbReference type="EMBL" id="JACAZI010000009">
    <property type="protein sequence ID" value="KAF7352914.1"/>
    <property type="molecule type" value="Genomic_DNA"/>
</dbReference>
<dbReference type="Gene3D" id="2.130.10.10">
    <property type="entry name" value="YVTN repeat-like/Quinoprotein amine dehydrogenase"/>
    <property type="match status" value="1"/>
</dbReference>
<dbReference type="Pfam" id="PF00400">
    <property type="entry name" value="WD40"/>
    <property type="match status" value="1"/>
</dbReference>
<accession>A0A8H7CWC2</accession>
<dbReference type="InterPro" id="IPR015943">
    <property type="entry name" value="WD40/YVTN_repeat-like_dom_sf"/>
</dbReference>
<dbReference type="InterPro" id="IPR001680">
    <property type="entry name" value="WD40_rpt"/>
</dbReference>
<evidence type="ECO:0000313" key="5">
    <source>
        <dbReference type="Proteomes" id="UP000620124"/>
    </source>
</evidence>
<dbReference type="GO" id="GO:1990234">
    <property type="term" value="C:transferase complex"/>
    <property type="evidence" value="ECO:0007669"/>
    <property type="project" value="UniProtKB-ARBA"/>
</dbReference>
<dbReference type="PANTHER" id="PTHR22847">
    <property type="entry name" value="WD40 REPEAT PROTEIN"/>
    <property type="match status" value="1"/>
</dbReference>
<evidence type="ECO:0000256" key="1">
    <source>
        <dbReference type="ARBA" id="ARBA00022574"/>
    </source>
</evidence>
<feature type="repeat" description="WD" evidence="3">
    <location>
        <begin position="101"/>
        <end position="143"/>
    </location>
</feature>
<dbReference type="OrthoDB" id="1897642at2759"/>
<reference evidence="4" key="1">
    <citation type="submission" date="2020-05" db="EMBL/GenBank/DDBJ databases">
        <title>Mycena genomes resolve the evolution of fungal bioluminescence.</title>
        <authorList>
            <person name="Tsai I.J."/>
        </authorList>
    </citation>
    <scope>NUCLEOTIDE SEQUENCE</scope>
    <source>
        <strain evidence="4">CCC161011</strain>
    </source>
</reference>
<name>A0A8H7CWC2_9AGAR</name>